<evidence type="ECO:0000313" key="2">
    <source>
        <dbReference type="EMBL" id="MBW0556369.1"/>
    </source>
</evidence>
<feature type="domain" description="Reverse transcriptase Ty1/copia-type" evidence="1">
    <location>
        <begin position="26"/>
        <end position="102"/>
    </location>
</feature>
<sequence>MISVKFKPCILDPCVFHMTLDPPIWLYLHVDNICIFGKNVMLFKKEIVTRFEIKDLGEADLMLGVRIKHGNDTITREQQHFTKSLLSQYGMNDCKPASTPLITNDRLSPATDKEKAKF</sequence>
<gene>
    <name evidence="2" type="ORF">O181_096084</name>
</gene>
<dbReference type="EMBL" id="AVOT02063783">
    <property type="protein sequence ID" value="MBW0556369.1"/>
    <property type="molecule type" value="Genomic_DNA"/>
</dbReference>
<evidence type="ECO:0000313" key="3">
    <source>
        <dbReference type="Proteomes" id="UP000765509"/>
    </source>
</evidence>
<evidence type="ECO:0000259" key="1">
    <source>
        <dbReference type="Pfam" id="PF07727"/>
    </source>
</evidence>
<comment type="caution">
    <text evidence="2">The sequence shown here is derived from an EMBL/GenBank/DDBJ whole genome shotgun (WGS) entry which is preliminary data.</text>
</comment>
<dbReference type="Proteomes" id="UP000765509">
    <property type="component" value="Unassembled WGS sequence"/>
</dbReference>
<dbReference type="InterPro" id="IPR013103">
    <property type="entry name" value="RVT_2"/>
</dbReference>
<dbReference type="OrthoDB" id="3054497at2759"/>
<organism evidence="2 3">
    <name type="scientific">Austropuccinia psidii MF-1</name>
    <dbReference type="NCBI Taxonomy" id="1389203"/>
    <lineage>
        <taxon>Eukaryota</taxon>
        <taxon>Fungi</taxon>
        <taxon>Dikarya</taxon>
        <taxon>Basidiomycota</taxon>
        <taxon>Pucciniomycotina</taxon>
        <taxon>Pucciniomycetes</taxon>
        <taxon>Pucciniales</taxon>
        <taxon>Sphaerophragmiaceae</taxon>
        <taxon>Austropuccinia</taxon>
    </lineage>
</organism>
<reference evidence="2" key="1">
    <citation type="submission" date="2021-03" db="EMBL/GenBank/DDBJ databases">
        <title>Draft genome sequence of rust myrtle Austropuccinia psidii MF-1, a brazilian biotype.</title>
        <authorList>
            <person name="Quecine M.C."/>
            <person name="Pachon D.M.R."/>
            <person name="Bonatelli M.L."/>
            <person name="Correr F.H."/>
            <person name="Franceschini L.M."/>
            <person name="Leite T.F."/>
            <person name="Margarido G.R.A."/>
            <person name="Almeida C.A."/>
            <person name="Ferrarezi J.A."/>
            <person name="Labate C.A."/>
        </authorList>
    </citation>
    <scope>NUCLEOTIDE SEQUENCE</scope>
    <source>
        <strain evidence="2">MF-1</strain>
    </source>
</reference>
<proteinExistence type="predicted"/>
<protein>
    <recommendedName>
        <fullName evidence="1">Reverse transcriptase Ty1/copia-type domain-containing protein</fullName>
    </recommendedName>
</protein>
<name>A0A9Q3PCC8_9BASI</name>
<dbReference type="AlphaFoldDB" id="A0A9Q3PCC8"/>
<dbReference type="Pfam" id="PF07727">
    <property type="entry name" value="RVT_2"/>
    <property type="match status" value="1"/>
</dbReference>
<accession>A0A9Q3PCC8</accession>
<keyword evidence="3" id="KW-1185">Reference proteome</keyword>